<evidence type="ECO:0000256" key="1">
    <source>
        <dbReference type="SAM" id="MobiDB-lite"/>
    </source>
</evidence>
<dbReference type="EMBL" id="JAQQFM010000018">
    <property type="protein sequence ID" value="MFL9927587.1"/>
    <property type="molecule type" value="Genomic_DNA"/>
</dbReference>
<gene>
    <name evidence="2" type="ORF">PQR62_25160</name>
</gene>
<sequence>MIANALLCIAAKNHRPSPAVTGHYSMQSSNNHRKENLQKPDLSGAAELPIFTQSKQGYLEKERLE</sequence>
<name>A0ABW9AJD3_9BURK</name>
<accession>A0ABW9AJD3</accession>
<keyword evidence="3" id="KW-1185">Reference proteome</keyword>
<dbReference type="RefSeq" id="WP_408160823.1">
    <property type="nucleotide sequence ID" value="NZ_JAQQFM010000018.1"/>
</dbReference>
<evidence type="ECO:0000313" key="2">
    <source>
        <dbReference type="EMBL" id="MFL9927587.1"/>
    </source>
</evidence>
<evidence type="ECO:0000313" key="3">
    <source>
        <dbReference type="Proteomes" id="UP001629246"/>
    </source>
</evidence>
<reference evidence="2 3" key="1">
    <citation type="journal article" date="2024" name="Chem. Sci.">
        <title>Discovery of megapolipeptins by genome mining of a Burkholderiales bacteria collection.</title>
        <authorList>
            <person name="Paulo B.S."/>
            <person name="Recchia M.J.J."/>
            <person name="Lee S."/>
            <person name="Fergusson C.H."/>
            <person name="Romanowski S.B."/>
            <person name="Hernandez A."/>
            <person name="Krull N."/>
            <person name="Liu D.Y."/>
            <person name="Cavanagh H."/>
            <person name="Bos A."/>
            <person name="Gray C.A."/>
            <person name="Murphy B.T."/>
            <person name="Linington R.G."/>
            <person name="Eustaquio A.S."/>
        </authorList>
    </citation>
    <scope>NUCLEOTIDE SEQUENCE [LARGE SCALE GENOMIC DNA]</scope>
    <source>
        <strain evidence="2 3">RL21-008-BIB-A</strain>
    </source>
</reference>
<dbReference type="Proteomes" id="UP001629246">
    <property type="component" value="Unassembled WGS sequence"/>
</dbReference>
<protein>
    <submittedName>
        <fullName evidence="2">Uncharacterized protein</fullName>
    </submittedName>
</protein>
<feature type="region of interest" description="Disordered" evidence="1">
    <location>
        <begin position="18"/>
        <end position="47"/>
    </location>
</feature>
<comment type="caution">
    <text evidence="2">The sequence shown here is derived from an EMBL/GenBank/DDBJ whole genome shotgun (WGS) entry which is preliminary data.</text>
</comment>
<organism evidence="2 3">
    <name type="scientific">Herbaspirillum lusitanum</name>
    <dbReference type="NCBI Taxonomy" id="213312"/>
    <lineage>
        <taxon>Bacteria</taxon>
        <taxon>Pseudomonadati</taxon>
        <taxon>Pseudomonadota</taxon>
        <taxon>Betaproteobacteria</taxon>
        <taxon>Burkholderiales</taxon>
        <taxon>Oxalobacteraceae</taxon>
        <taxon>Herbaspirillum</taxon>
    </lineage>
</organism>
<proteinExistence type="predicted"/>